<evidence type="ECO:0000256" key="1">
    <source>
        <dbReference type="ARBA" id="ARBA00023004"/>
    </source>
</evidence>
<comment type="caution">
    <text evidence="2">The sequence shown here is derived from an EMBL/GenBank/DDBJ whole genome shotgun (WGS) entry which is preliminary data.</text>
</comment>
<protein>
    <submittedName>
        <fullName evidence="2">3-isopropylmalate dehydratase-like protein</fullName>
    </submittedName>
</protein>
<dbReference type="Proteomes" id="UP000236291">
    <property type="component" value="Unassembled WGS sequence"/>
</dbReference>
<reference evidence="2 3" key="2">
    <citation type="journal article" date="2017" name="Front. Plant Sci.">
        <title>Gene Classification and Mining of Molecular Markers Useful in Red Clover (Trifolium pratense) Breeding.</title>
        <authorList>
            <person name="Istvanek J."/>
            <person name="Dluhosova J."/>
            <person name="Dluhos P."/>
            <person name="Patkova L."/>
            <person name="Nedelnik J."/>
            <person name="Repkova J."/>
        </authorList>
    </citation>
    <scope>NUCLEOTIDE SEQUENCE [LARGE SCALE GENOMIC DNA]</scope>
    <source>
        <strain evidence="3">cv. Tatra</strain>
        <tissue evidence="2">Young leaves</tissue>
    </source>
</reference>
<dbReference type="EMBL" id="ASHM01032673">
    <property type="protein sequence ID" value="PNX77627.1"/>
    <property type="molecule type" value="Genomic_DNA"/>
</dbReference>
<keyword evidence="1" id="KW-0408">Iron</keyword>
<dbReference type="InterPro" id="IPR015931">
    <property type="entry name" value="Acnase/IPM_dHydase_lsu_aba_1/3"/>
</dbReference>
<proteinExistence type="predicted"/>
<dbReference type="AlphaFoldDB" id="A0A2K3LGG4"/>
<dbReference type="STRING" id="57577.A0A2K3LGG4"/>
<organism evidence="2 3">
    <name type="scientific">Trifolium pratense</name>
    <name type="common">Red clover</name>
    <dbReference type="NCBI Taxonomy" id="57577"/>
    <lineage>
        <taxon>Eukaryota</taxon>
        <taxon>Viridiplantae</taxon>
        <taxon>Streptophyta</taxon>
        <taxon>Embryophyta</taxon>
        <taxon>Tracheophyta</taxon>
        <taxon>Spermatophyta</taxon>
        <taxon>Magnoliopsida</taxon>
        <taxon>eudicotyledons</taxon>
        <taxon>Gunneridae</taxon>
        <taxon>Pentapetalae</taxon>
        <taxon>rosids</taxon>
        <taxon>fabids</taxon>
        <taxon>Fabales</taxon>
        <taxon>Fabaceae</taxon>
        <taxon>Papilionoideae</taxon>
        <taxon>50 kb inversion clade</taxon>
        <taxon>NPAAA clade</taxon>
        <taxon>Hologalegina</taxon>
        <taxon>IRL clade</taxon>
        <taxon>Trifolieae</taxon>
        <taxon>Trifolium</taxon>
    </lineage>
</organism>
<reference evidence="2 3" key="1">
    <citation type="journal article" date="2014" name="Am. J. Bot.">
        <title>Genome assembly and annotation for red clover (Trifolium pratense; Fabaceae).</title>
        <authorList>
            <person name="Istvanek J."/>
            <person name="Jaros M."/>
            <person name="Krenek A."/>
            <person name="Repkova J."/>
        </authorList>
    </citation>
    <scope>NUCLEOTIDE SEQUENCE [LARGE SCALE GENOMIC DNA]</scope>
    <source>
        <strain evidence="3">cv. Tatra</strain>
        <tissue evidence="2">Young leaves</tissue>
    </source>
</reference>
<dbReference type="PANTHER" id="PTHR43822">
    <property type="entry name" value="HOMOACONITASE, MITOCHONDRIAL-RELATED"/>
    <property type="match status" value="1"/>
</dbReference>
<name>A0A2K3LGG4_TRIPR</name>
<dbReference type="PANTHER" id="PTHR43822:SF2">
    <property type="entry name" value="HOMOACONITASE, MITOCHONDRIAL"/>
    <property type="match status" value="1"/>
</dbReference>
<dbReference type="Gene3D" id="3.30.499.10">
    <property type="entry name" value="Aconitase, domain 3"/>
    <property type="match status" value="1"/>
</dbReference>
<evidence type="ECO:0000313" key="3">
    <source>
        <dbReference type="Proteomes" id="UP000236291"/>
    </source>
</evidence>
<evidence type="ECO:0000313" key="2">
    <source>
        <dbReference type="EMBL" id="PNX77627.1"/>
    </source>
</evidence>
<dbReference type="ExpressionAtlas" id="A0A2K3LGG4">
    <property type="expression patterns" value="baseline"/>
</dbReference>
<sequence length="127" mass="13893">MASSLVPSPSTSFFHTTKKDLNLSSFSSSSQRCHKHASRKIYCSVAAPQQTQRTPSTTGSVKTAMTMTEKIMARASEKQQVRPGDNIWTNVDILMTHDVCGPGSIGIFKKEFGEDAKRSILGNLVKD</sequence>
<accession>A0A2K3LGG4</accession>
<gene>
    <name evidence="2" type="ORF">L195_g033595</name>
</gene>
<dbReference type="InterPro" id="IPR050067">
    <property type="entry name" value="IPM_dehydratase_rel_enz"/>
</dbReference>